<dbReference type="Proteomes" id="UP000011980">
    <property type="component" value="Unassembled WGS sequence"/>
</dbReference>
<dbReference type="PATRIC" id="fig|1240687.3.peg.4224"/>
<protein>
    <submittedName>
        <fullName evidence="1">Uncharacterized protein</fullName>
    </submittedName>
</protein>
<gene>
    <name evidence="1" type="ORF">LEP1GSC008_2577</name>
</gene>
<name>M6EYF7_9LEPT</name>
<evidence type="ECO:0000313" key="2">
    <source>
        <dbReference type="Proteomes" id="UP000011980"/>
    </source>
</evidence>
<proteinExistence type="predicted"/>
<evidence type="ECO:0000313" key="1">
    <source>
        <dbReference type="EMBL" id="EMK21140.1"/>
    </source>
</evidence>
<reference evidence="1 2" key="1">
    <citation type="submission" date="2013-01" db="EMBL/GenBank/DDBJ databases">
        <authorList>
            <person name="Harkins D.M."/>
            <person name="Durkin A.S."/>
            <person name="Brinkac L.M."/>
            <person name="Haft D.H."/>
            <person name="Selengut J.D."/>
            <person name="Sanka R."/>
            <person name="DePew J."/>
            <person name="Purushe J."/>
            <person name="Galloway R.L."/>
            <person name="Vinetz J.M."/>
            <person name="Sutton G.G."/>
            <person name="Nierman W.C."/>
            <person name="Fouts D.E."/>
        </authorList>
    </citation>
    <scope>NUCLEOTIDE SEQUENCE [LARGE SCALE GENOMIC DNA]</scope>
    <source>
        <strain evidence="1 2">Nikolaevo</strain>
    </source>
</reference>
<accession>M6EYF7</accession>
<organism evidence="1 2">
    <name type="scientific">Leptospira kirschneri serovar Bulgarica str. Nikolaevo</name>
    <dbReference type="NCBI Taxonomy" id="1240687"/>
    <lineage>
        <taxon>Bacteria</taxon>
        <taxon>Pseudomonadati</taxon>
        <taxon>Spirochaetota</taxon>
        <taxon>Spirochaetia</taxon>
        <taxon>Leptospirales</taxon>
        <taxon>Leptospiraceae</taxon>
        <taxon>Leptospira</taxon>
    </lineage>
</organism>
<dbReference type="AlphaFoldDB" id="M6EYF7"/>
<sequence>MQIGRFKLRNQKTALKEIFRNLYQNLLSASKKRDAFISQKCRNSYF</sequence>
<dbReference type="EMBL" id="ANCE01000195">
    <property type="protein sequence ID" value="EMK21140.1"/>
    <property type="molecule type" value="Genomic_DNA"/>
</dbReference>
<comment type="caution">
    <text evidence="1">The sequence shown here is derived from an EMBL/GenBank/DDBJ whole genome shotgun (WGS) entry which is preliminary data.</text>
</comment>